<sequence length="157" mass="17970">MHAGGFCPSDAVPIADVCCDRLRMCPWQRSDLYERFKREMSEDFIFRFDNNEELGIEAGYADLERRLNQNGKSLSNFGMALPTRSLEEITGDSEVINETEERRLGEEMSALLNSEQKLVVDEILEQLESGDTPQARCHFIDGLMGPEDPEKRSFTER</sequence>
<dbReference type="Proteomes" id="UP000298663">
    <property type="component" value="Unassembled WGS sequence"/>
</dbReference>
<proteinExistence type="predicted"/>
<name>A0A4U5LX31_STECR</name>
<organism evidence="1 2">
    <name type="scientific">Steinernema carpocapsae</name>
    <name type="common">Entomopathogenic nematode</name>
    <dbReference type="NCBI Taxonomy" id="34508"/>
    <lineage>
        <taxon>Eukaryota</taxon>
        <taxon>Metazoa</taxon>
        <taxon>Ecdysozoa</taxon>
        <taxon>Nematoda</taxon>
        <taxon>Chromadorea</taxon>
        <taxon>Rhabditida</taxon>
        <taxon>Tylenchina</taxon>
        <taxon>Panagrolaimomorpha</taxon>
        <taxon>Strongyloidoidea</taxon>
        <taxon>Steinernematidae</taxon>
        <taxon>Steinernema</taxon>
    </lineage>
</organism>
<evidence type="ECO:0000313" key="2">
    <source>
        <dbReference type="Proteomes" id="UP000298663"/>
    </source>
</evidence>
<keyword evidence="2" id="KW-1185">Reference proteome</keyword>
<gene>
    <name evidence="1" type="ORF">L596_027971</name>
</gene>
<protein>
    <submittedName>
        <fullName evidence="1">Uncharacterized protein</fullName>
    </submittedName>
</protein>
<dbReference type="EMBL" id="AZBU02000011">
    <property type="protein sequence ID" value="TKR60776.1"/>
    <property type="molecule type" value="Genomic_DNA"/>
</dbReference>
<evidence type="ECO:0000313" key="1">
    <source>
        <dbReference type="EMBL" id="TKR60776.1"/>
    </source>
</evidence>
<accession>A0A4U5LX31</accession>
<comment type="caution">
    <text evidence="1">The sequence shown here is derived from an EMBL/GenBank/DDBJ whole genome shotgun (WGS) entry which is preliminary data.</text>
</comment>
<reference evidence="1 2" key="1">
    <citation type="journal article" date="2015" name="Genome Biol.">
        <title>Comparative genomics of Steinernema reveals deeply conserved gene regulatory networks.</title>
        <authorList>
            <person name="Dillman A.R."/>
            <person name="Macchietto M."/>
            <person name="Porter C.F."/>
            <person name="Rogers A."/>
            <person name="Williams B."/>
            <person name="Antoshechkin I."/>
            <person name="Lee M.M."/>
            <person name="Goodwin Z."/>
            <person name="Lu X."/>
            <person name="Lewis E.E."/>
            <person name="Goodrich-Blair H."/>
            <person name="Stock S.P."/>
            <person name="Adams B.J."/>
            <person name="Sternberg P.W."/>
            <person name="Mortazavi A."/>
        </authorList>
    </citation>
    <scope>NUCLEOTIDE SEQUENCE [LARGE SCALE GENOMIC DNA]</scope>
    <source>
        <strain evidence="1 2">ALL</strain>
    </source>
</reference>
<dbReference type="AlphaFoldDB" id="A0A4U5LX31"/>
<reference evidence="1 2" key="2">
    <citation type="journal article" date="2019" name="G3 (Bethesda)">
        <title>Hybrid Assembly of the Genome of the Entomopathogenic Nematode Steinernema carpocapsae Identifies the X-Chromosome.</title>
        <authorList>
            <person name="Serra L."/>
            <person name="Macchietto M."/>
            <person name="Macias-Munoz A."/>
            <person name="McGill C.J."/>
            <person name="Rodriguez I.M."/>
            <person name="Rodriguez B."/>
            <person name="Murad R."/>
            <person name="Mortazavi A."/>
        </authorList>
    </citation>
    <scope>NUCLEOTIDE SEQUENCE [LARGE SCALE GENOMIC DNA]</scope>
    <source>
        <strain evidence="1 2">ALL</strain>
    </source>
</reference>
<dbReference type="OrthoDB" id="5875459at2759"/>